<keyword evidence="3" id="KW-1185">Reference proteome</keyword>
<reference evidence="2 3" key="1">
    <citation type="submission" date="2015-11" db="EMBL/GenBank/DDBJ databases">
        <title>Genomic analysis of 38 Legionella species identifies large and diverse effector repertoires.</title>
        <authorList>
            <person name="Burstein D."/>
            <person name="Amaro F."/>
            <person name="Zusman T."/>
            <person name="Lifshitz Z."/>
            <person name="Cohen O."/>
            <person name="Gilbert J.A."/>
            <person name="Pupko T."/>
            <person name="Shuman H.A."/>
            <person name="Segal G."/>
        </authorList>
    </citation>
    <scope>NUCLEOTIDE SEQUENCE [LARGE SCALE GENOMIC DNA]</scope>
    <source>
        <strain evidence="2 3">ATCC 49506</strain>
    </source>
</reference>
<dbReference type="EMBL" id="LNYO01000008">
    <property type="protein sequence ID" value="KTD38521.1"/>
    <property type="molecule type" value="Genomic_DNA"/>
</dbReference>
<name>A0A0W0X1V1_9GAMM</name>
<evidence type="ECO:0000259" key="1">
    <source>
        <dbReference type="Pfam" id="PF16849"/>
    </source>
</evidence>
<dbReference type="Gene3D" id="3.90.550.20">
    <property type="match status" value="1"/>
</dbReference>
<dbReference type="Pfam" id="PF16849">
    <property type="entry name" value="Glyco_transf_88"/>
    <property type="match status" value="1"/>
</dbReference>
<dbReference type="Proteomes" id="UP000054725">
    <property type="component" value="Unassembled WGS sequence"/>
</dbReference>
<feature type="domain" description="Lgt1 glycosyltransferase" evidence="1">
    <location>
        <begin position="3"/>
        <end position="359"/>
    </location>
</feature>
<protein>
    <submittedName>
        <fullName evidence="2">Putative glucosyltransferase Lgt1</fullName>
    </submittedName>
</protein>
<dbReference type="STRING" id="45070.Lnau_0590"/>
<comment type="caution">
    <text evidence="2">The sequence shown here is derived from an EMBL/GenBank/DDBJ whole genome shotgun (WGS) entry which is preliminary data.</text>
</comment>
<evidence type="ECO:0000313" key="2">
    <source>
        <dbReference type="EMBL" id="KTD38521.1"/>
    </source>
</evidence>
<proteinExistence type="predicted"/>
<organism evidence="2 3">
    <name type="scientific">Legionella nautarum</name>
    <dbReference type="NCBI Taxonomy" id="45070"/>
    <lineage>
        <taxon>Bacteria</taxon>
        <taxon>Pseudomonadati</taxon>
        <taxon>Pseudomonadota</taxon>
        <taxon>Gammaproteobacteria</taxon>
        <taxon>Legionellales</taxon>
        <taxon>Legionellaceae</taxon>
        <taxon>Legionella</taxon>
    </lineage>
</organism>
<keyword evidence="2" id="KW-0808">Transferase</keyword>
<evidence type="ECO:0000313" key="3">
    <source>
        <dbReference type="Proteomes" id="UP000054725"/>
    </source>
</evidence>
<dbReference type="PATRIC" id="fig|45070.6.peg.625"/>
<accession>A0A0W0X1V1</accession>
<dbReference type="AlphaFoldDB" id="A0A0W0X1V1"/>
<gene>
    <name evidence="2" type="ORF">Lnau_0590</name>
</gene>
<dbReference type="RefSeq" id="WP_058503663.1">
    <property type="nucleotide sequence ID" value="NZ_CAAAIF010000023.1"/>
</dbReference>
<dbReference type="GO" id="GO:0016740">
    <property type="term" value="F:transferase activity"/>
    <property type="evidence" value="ECO:0007669"/>
    <property type="project" value="UniProtKB-KW"/>
</dbReference>
<sequence length="571" mass="64823">MFYPFNPHRHVKIWLSNDPNSFLNVENQLRLIRMRATNPEDEINLVFDSKLLSSRAVDDLHSFCETYNIVAKDIRTDVLPEYNTPEEEDLTNLYEEEIANLNAGGNLGVASDILRWLHPVYELGTYTDFDVPVDTRNLPPTMMVERPFLFNLGSIIVNNDIESPVPNNDTIAVVDSEAAFEDIQKIQRCIYTSCVASPGTSIFETHLTRQQEDLAQLIPAFLVPHLLSVDPNYQLLEQLSSMSKGKSARQVRHEIIQLTKDNNSFSEFALTSDLYSPFLPRQEKIKRAAAMLRNSVQSKLGWLNWLILPSAQYHQIKALASIADDNEFLSKMRRQIRMSLLRTSVVYTSGPSALLLGWLGHLFLTRETIDTNISLFSFAHYGLDKAFVSENSLPLHAKTKAMQAKLAETEIGKVNDLSWLEEGQNATAAREQNIENATRTIQRFFRGNKIRAHAHLPQTFVEMREKIQTHIKKIEADLQGCFGFYRKSQRHDKIKALRGILGHFSDEYFNVGEFQEALDSYRSEDIFASLGKSETKALIDELTLFSKQAKIYGLTNSQGQVSLAISSPTLG</sequence>
<dbReference type="InterPro" id="IPR031757">
    <property type="entry name" value="Lgt1_Glycosyltransf"/>
</dbReference>